<dbReference type="GO" id="GO:0008373">
    <property type="term" value="F:sialyltransferase activity"/>
    <property type="evidence" value="ECO:0007669"/>
    <property type="project" value="InterPro"/>
</dbReference>
<dbReference type="PANTHER" id="PTHR47486:SF1">
    <property type="entry name" value="SIALYLTRANSFERASE-LIKE PROTEIN 1"/>
    <property type="match status" value="1"/>
</dbReference>
<organism evidence="1 2">
    <name type="scientific">Rhynchospora pubera</name>
    <dbReference type="NCBI Taxonomy" id="906938"/>
    <lineage>
        <taxon>Eukaryota</taxon>
        <taxon>Viridiplantae</taxon>
        <taxon>Streptophyta</taxon>
        <taxon>Embryophyta</taxon>
        <taxon>Tracheophyta</taxon>
        <taxon>Spermatophyta</taxon>
        <taxon>Magnoliopsida</taxon>
        <taxon>Liliopsida</taxon>
        <taxon>Poales</taxon>
        <taxon>Cyperaceae</taxon>
        <taxon>Cyperoideae</taxon>
        <taxon>Rhynchosporeae</taxon>
        <taxon>Rhynchospora</taxon>
    </lineage>
</organism>
<keyword evidence="1" id="KW-0808">Transferase</keyword>
<dbReference type="EMBL" id="JAMFTS010000004">
    <property type="protein sequence ID" value="KAJ4762455.1"/>
    <property type="molecule type" value="Genomic_DNA"/>
</dbReference>
<dbReference type="GO" id="GO:0009860">
    <property type="term" value="P:pollen tube growth"/>
    <property type="evidence" value="ECO:0007669"/>
    <property type="project" value="InterPro"/>
</dbReference>
<comment type="caution">
    <text evidence="1">The sequence shown here is derived from an EMBL/GenBank/DDBJ whole genome shotgun (WGS) entry which is preliminary data.</text>
</comment>
<dbReference type="Proteomes" id="UP001140206">
    <property type="component" value="Chromosome 4"/>
</dbReference>
<sequence>MKSIELALSMCDIIDMYGFTVDPGYTEWTRYFSEPKKGLGGCLGVRTGWNLKNPLQGRAYYQLLECLGVIRIHSPMRSKRKEDWSNIPTKDAIKRAHAAAYRLKKRQLSQPDELTPFSNCKVWGTVSQNYGPVSGSGDMTEIRRNSNYSKWELLPISSLREEAQEHYAQMERVSQYKMDGNKLDDLVCVKHELTSNS</sequence>
<name>A0AAV8D1I9_9POAL</name>
<dbReference type="InterPro" id="IPR044782">
    <property type="entry name" value="SIA1/STLP5"/>
</dbReference>
<dbReference type="AlphaFoldDB" id="A0AAV8D1I9"/>
<dbReference type="PANTHER" id="PTHR47486">
    <property type="entry name" value="SIALYLTRANSFERASE-LIKE PROTEIN 1"/>
    <property type="match status" value="1"/>
</dbReference>
<protein>
    <submittedName>
        <fullName evidence="1">Sialyltransferase like protein</fullName>
    </submittedName>
</protein>
<gene>
    <name evidence="1" type="ORF">LUZ62_072830</name>
</gene>
<keyword evidence="2" id="KW-1185">Reference proteome</keyword>
<reference evidence="1" key="1">
    <citation type="submission" date="2022-08" db="EMBL/GenBank/DDBJ databases">
        <authorList>
            <person name="Marques A."/>
        </authorList>
    </citation>
    <scope>NUCLEOTIDE SEQUENCE</scope>
    <source>
        <strain evidence="1">RhyPub2mFocal</strain>
        <tissue evidence="1">Leaves</tissue>
    </source>
</reference>
<keyword evidence="1" id="KW-0328">Glycosyltransferase</keyword>
<proteinExistence type="predicted"/>
<dbReference type="GO" id="GO:0009846">
    <property type="term" value="P:pollen germination"/>
    <property type="evidence" value="ECO:0007669"/>
    <property type="project" value="InterPro"/>
</dbReference>
<evidence type="ECO:0000313" key="1">
    <source>
        <dbReference type="EMBL" id="KAJ4762455.1"/>
    </source>
</evidence>
<accession>A0AAV8D1I9</accession>
<evidence type="ECO:0000313" key="2">
    <source>
        <dbReference type="Proteomes" id="UP001140206"/>
    </source>
</evidence>